<keyword evidence="3" id="KW-1185">Reference proteome</keyword>
<dbReference type="InterPro" id="IPR018794">
    <property type="entry name" value="UPF0538"/>
</dbReference>
<evidence type="ECO:0000313" key="2">
    <source>
        <dbReference type="EMBL" id="KZS06078.1"/>
    </source>
</evidence>
<dbReference type="STRING" id="35525.A0A0P5NSZ1"/>
<dbReference type="EMBL" id="LRGB01002849">
    <property type="protein sequence ID" value="KZS06078.1"/>
    <property type="molecule type" value="Genomic_DNA"/>
</dbReference>
<dbReference type="PANTHER" id="PTHR18444">
    <property type="entry name" value="UPF0538 FAMILY MEMBER"/>
    <property type="match status" value="1"/>
</dbReference>
<evidence type="ECO:0000256" key="1">
    <source>
        <dbReference type="ARBA" id="ARBA00007176"/>
    </source>
</evidence>
<comment type="caution">
    <text evidence="2">The sequence shown here is derived from an EMBL/GenBank/DDBJ whole genome shotgun (WGS) entry which is preliminary data.</text>
</comment>
<proteinExistence type="inferred from homology"/>
<reference evidence="2 3" key="1">
    <citation type="submission" date="2016-03" db="EMBL/GenBank/DDBJ databases">
        <title>EvidentialGene: Evidence-directed Construction of Genes on Genomes.</title>
        <authorList>
            <person name="Gilbert D.G."/>
            <person name="Choi J.-H."/>
            <person name="Mockaitis K."/>
            <person name="Colbourne J."/>
            <person name="Pfrender M."/>
        </authorList>
    </citation>
    <scope>NUCLEOTIDE SEQUENCE [LARGE SCALE GENOMIC DNA]</scope>
    <source>
        <strain evidence="2 3">Xinb3</strain>
        <tissue evidence="2">Complete organism</tissue>
    </source>
</reference>
<dbReference type="Pfam" id="PF10209">
    <property type="entry name" value="DUF2340"/>
    <property type="match status" value="1"/>
</dbReference>
<sequence length="146" mass="16975">MATPIRSKQTEYCRTTEYLMDTATIIIRVIRSFEYRNIRNVVLKDVSLLLTTEELKTRIIKELSVAPGLPPPFRRYDYDTLKIEHHAYGAKTNDPVINQENDEGLILKPGCTLAKSNVRHETEISFFKYDDYLRYKNNPVLKFGSS</sequence>
<name>A0A0P5NSZ1_9CRUS</name>
<accession>A0A0P5NSZ1</accession>
<dbReference type="PANTHER" id="PTHR18444:SF9">
    <property type="entry name" value="UPF0538 PROTEIN C2ORF76"/>
    <property type="match status" value="1"/>
</dbReference>
<gene>
    <name evidence="2" type="ORF">APZ42_030599</name>
</gene>
<comment type="similarity">
    <text evidence="1">Belongs to the UPF0538 family.</text>
</comment>
<protein>
    <submittedName>
        <fullName evidence="2">UPF0538 protein</fullName>
    </submittedName>
</protein>
<organism evidence="2 3">
    <name type="scientific">Daphnia magna</name>
    <dbReference type="NCBI Taxonomy" id="35525"/>
    <lineage>
        <taxon>Eukaryota</taxon>
        <taxon>Metazoa</taxon>
        <taxon>Ecdysozoa</taxon>
        <taxon>Arthropoda</taxon>
        <taxon>Crustacea</taxon>
        <taxon>Branchiopoda</taxon>
        <taxon>Diplostraca</taxon>
        <taxon>Cladocera</taxon>
        <taxon>Anomopoda</taxon>
        <taxon>Daphniidae</taxon>
        <taxon>Daphnia</taxon>
    </lineage>
</organism>
<dbReference type="Proteomes" id="UP000076858">
    <property type="component" value="Unassembled WGS sequence"/>
</dbReference>
<dbReference type="AlphaFoldDB" id="A0A0P5NSZ1"/>
<evidence type="ECO:0000313" key="3">
    <source>
        <dbReference type="Proteomes" id="UP000076858"/>
    </source>
</evidence>